<dbReference type="InterPro" id="IPR036380">
    <property type="entry name" value="Isochorismatase-like_sf"/>
</dbReference>
<reference evidence="3 4" key="1">
    <citation type="submission" date="2022-04" db="EMBL/GenBank/DDBJ databases">
        <authorList>
            <person name="Ye Y.-Q."/>
            <person name="Du Z.-J."/>
        </authorList>
    </citation>
    <scope>NUCLEOTIDE SEQUENCE [LARGE SCALE GENOMIC DNA]</scope>
    <source>
        <strain evidence="3 4">A6E488</strain>
    </source>
</reference>
<dbReference type="InterPro" id="IPR050272">
    <property type="entry name" value="Isochorismatase-like_hydrls"/>
</dbReference>
<comment type="caution">
    <text evidence="3">The sequence shown here is derived from an EMBL/GenBank/DDBJ whole genome shotgun (WGS) entry which is preliminary data.</text>
</comment>
<evidence type="ECO:0000313" key="3">
    <source>
        <dbReference type="EMBL" id="MCT8972941.1"/>
    </source>
</evidence>
<keyword evidence="1 3" id="KW-0378">Hydrolase</keyword>
<dbReference type="Proteomes" id="UP001320898">
    <property type="component" value="Unassembled WGS sequence"/>
</dbReference>
<evidence type="ECO:0000313" key="4">
    <source>
        <dbReference type="Proteomes" id="UP001320898"/>
    </source>
</evidence>
<dbReference type="RefSeq" id="WP_261616526.1">
    <property type="nucleotide sequence ID" value="NZ_JALIDZ010000006.1"/>
</dbReference>
<sequence length="213" mass="23534">MSRIAEDVPVAERLENPALLIVDMQNDFVRVGAPLEVPDARKTVANIARLATRFRAIGAPVIYTRFLARQEEDLLWLWSPQCTDETRCCWRGISRRYEDASGELECTDIIAELAPVGDEPVIDKYGYGSFHATQLDATLRALGVRSLVLTGTVTQICVEETGREAFHHGYRTTMVADGVSSFAPDLQAATLKNFAMKFGWVATSDDVLKALPA</sequence>
<feature type="domain" description="Isochorismatase-like" evidence="2">
    <location>
        <begin position="18"/>
        <end position="206"/>
    </location>
</feature>
<dbReference type="Gene3D" id="3.40.50.850">
    <property type="entry name" value="Isochorismatase-like"/>
    <property type="match status" value="1"/>
</dbReference>
<dbReference type="PANTHER" id="PTHR43540">
    <property type="entry name" value="PEROXYUREIDOACRYLATE/UREIDOACRYLATE AMIDOHYDROLASE-RELATED"/>
    <property type="match status" value="1"/>
</dbReference>
<protein>
    <submittedName>
        <fullName evidence="3">Cysteine hydrolase</fullName>
    </submittedName>
</protein>
<organism evidence="3 4">
    <name type="scientific">Microbaculum marinisediminis</name>
    <dbReference type="NCBI Taxonomy" id="2931392"/>
    <lineage>
        <taxon>Bacteria</taxon>
        <taxon>Pseudomonadati</taxon>
        <taxon>Pseudomonadota</taxon>
        <taxon>Alphaproteobacteria</taxon>
        <taxon>Hyphomicrobiales</taxon>
        <taxon>Tepidamorphaceae</taxon>
        <taxon>Microbaculum</taxon>
    </lineage>
</organism>
<evidence type="ECO:0000256" key="1">
    <source>
        <dbReference type="ARBA" id="ARBA00022801"/>
    </source>
</evidence>
<dbReference type="PANTHER" id="PTHR43540:SF6">
    <property type="entry name" value="ISOCHORISMATASE-LIKE DOMAIN-CONTAINING PROTEIN"/>
    <property type="match status" value="1"/>
</dbReference>
<keyword evidence="4" id="KW-1185">Reference proteome</keyword>
<name>A0AAW5QY03_9HYPH</name>
<dbReference type="GO" id="GO:0016787">
    <property type="term" value="F:hydrolase activity"/>
    <property type="evidence" value="ECO:0007669"/>
    <property type="project" value="UniProtKB-KW"/>
</dbReference>
<proteinExistence type="predicted"/>
<dbReference type="Pfam" id="PF00857">
    <property type="entry name" value="Isochorismatase"/>
    <property type="match status" value="1"/>
</dbReference>
<dbReference type="EMBL" id="JALIDZ010000006">
    <property type="protein sequence ID" value="MCT8972941.1"/>
    <property type="molecule type" value="Genomic_DNA"/>
</dbReference>
<dbReference type="SUPFAM" id="SSF52499">
    <property type="entry name" value="Isochorismatase-like hydrolases"/>
    <property type="match status" value="1"/>
</dbReference>
<dbReference type="AlphaFoldDB" id="A0AAW5QY03"/>
<gene>
    <name evidence="3" type="ORF">MUB46_13835</name>
</gene>
<dbReference type="InterPro" id="IPR000868">
    <property type="entry name" value="Isochorismatase-like_dom"/>
</dbReference>
<evidence type="ECO:0000259" key="2">
    <source>
        <dbReference type="Pfam" id="PF00857"/>
    </source>
</evidence>
<accession>A0AAW5QY03</accession>
<dbReference type="CDD" id="cd00431">
    <property type="entry name" value="cysteine_hydrolases"/>
    <property type="match status" value="1"/>
</dbReference>